<evidence type="ECO:0000313" key="1">
    <source>
        <dbReference type="EMBL" id="PQQ05760.1"/>
    </source>
</evidence>
<name>A0A314YI62_PRUYE</name>
<dbReference type="OrthoDB" id="10573199at2759"/>
<dbReference type="AlphaFoldDB" id="A0A314YI62"/>
<dbReference type="EMBL" id="PJQY01001044">
    <property type="protein sequence ID" value="PQQ05760.1"/>
    <property type="molecule type" value="Genomic_DNA"/>
</dbReference>
<keyword evidence="2" id="KW-1185">Reference proteome</keyword>
<reference evidence="1 2" key="1">
    <citation type="submission" date="2018-02" db="EMBL/GenBank/DDBJ databases">
        <title>Draft genome of wild Prunus yedoensis var. nudiflora.</title>
        <authorList>
            <person name="Baek S."/>
            <person name="Kim J.-H."/>
            <person name="Choi K."/>
            <person name="Kim G.-B."/>
            <person name="Cho A."/>
            <person name="Jang H."/>
            <person name="Shin C.-H."/>
            <person name="Yu H.-J."/>
            <person name="Mun J.-H."/>
        </authorList>
    </citation>
    <scope>NUCLEOTIDE SEQUENCE [LARGE SCALE GENOMIC DNA]</scope>
    <source>
        <strain evidence="2">cv. Jeju island</strain>
        <tissue evidence="1">Leaf</tissue>
    </source>
</reference>
<protein>
    <submittedName>
        <fullName evidence="1">Uncharacterized protein</fullName>
    </submittedName>
</protein>
<proteinExistence type="predicted"/>
<accession>A0A314YI62</accession>
<dbReference type="Proteomes" id="UP000250321">
    <property type="component" value="Unassembled WGS sequence"/>
</dbReference>
<comment type="caution">
    <text evidence="1">The sequence shown here is derived from an EMBL/GenBank/DDBJ whole genome shotgun (WGS) entry which is preliminary data.</text>
</comment>
<sequence length="114" mass="12866">MTDIVNNTGVVVEIREVEQGDDHGEGELFATLQSGDRKVIRGMTFLDRMKYFGARSIHVTAILAAGTTTKIFAAQYFATYGRVVFRLHNQKLVDEPEKMSGIRRMRPVRFLACV</sequence>
<organism evidence="1 2">
    <name type="scientific">Prunus yedoensis var. nudiflora</name>
    <dbReference type="NCBI Taxonomy" id="2094558"/>
    <lineage>
        <taxon>Eukaryota</taxon>
        <taxon>Viridiplantae</taxon>
        <taxon>Streptophyta</taxon>
        <taxon>Embryophyta</taxon>
        <taxon>Tracheophyta</taxon>
        <taxon>Spermatophyta</taxon>
        <taxon>Magnoliopsida</taxon>
        <taxon>eudicotyledons</taxon>
        <taxon>Gunneridae</taxon>
        <taxon>Pentapetalae</taxon>
        <taxon>rosids</taxon>
        <taxon>fabids</taxon>
        <taxon>Rosales</taxon>
        <taxon>Rosaceae</taxon>
        <taxon>Amygdaloideae</taxon>
        <taxon>Amygdaleae</taxon>
        <taxon>Prunus</taxon>
    </lineage>
</organism>
<gene>
    <name evidence="1" type="ORF">Pyn_39654</name>
</gene>
<evidence type="ECO:0000313" key="2">
    <source>
        <dbReference type="Proteomes" id="UP000250321"/>
    </source>
</evidence>